<organism evidence="3 4">
    <name type="scientific">Cyclospora cayetanensis</name>
    <dbReference type="NCBI Taxonomy" id="88456"/>
    <lineage>
        <taxon>Eukaryota</taxon>
        <taxon>Sar</taxon>
        <taxon>Alveolata</taxon>
        <taxon>Apicomplexa</taxon>
        <taxon>Conoidasida</taxon>
        <taxon>Coccidia</taxon>
        <taxon>Eucoccidiorida</taxon>
        <taxon>Eimeriorina</taxon>
        <taxon>Eimeriidae</taxon>
        <taxon>Cyclospora</taxon>
    </lineage>
</organism>
<feature type="compositionally biased region" description="Polar residues" evidence="2">
    <location>
        <begin position="666"/>
        <end position="681"/>
    </location>
</feature>
<feature type="compositionally biased region" description="Low complexity" evidence="2">
    <location>
        <begin position="94"/>
        <end position="105"/>
    </location>
</feature>
<feature type="region of interest" description="Disordered" evidence="2">
    <location>
        <begin position="85"/>
        <end position="287"/>
    </location>
</feature>
<feature type="compositionally biased region" description="Polar residues" evidence="2">
    <location>
        <begin position="710"/>
        <end position="726"/>
    </location>
</feature>
<evidence type="ECO:0000256" key="2">
    <source>
        <dbReference type="SAM" id="MobiDB-lite"/>
    </source>
</evidence>
<comment type="caution">
    <text evidence="3">The sequence shown here is derived from an EMBL/GenBank/DDBJ whole genome shotgun (WGS) entry which is preliminary data.</text>
</comment>
<feature type="compositionally biased region" description="Basic and acidic residues" evidence="2">
    <location>
        <begin position="214"/>
        <end position="226"/>
    </location>
</feature>
<evidence type="ECO:0000256" key="1">
    <source>
        <dbReference type="SAM" id="Coils"/>
    </source>
</evidence>
<name>A0A1D3D7X2_9EIME</name>
<feature type="region of interest" description="Disordered" evidence="2">
    <location>
        <begin position="457"/>
        <end position="514"/>
    </location>
</feature>
<keyword evidence="1" id="KW-0175">Coiled coil</keyword>
<feature type="region of interest" description="Disordered" evidence="2">
    <location>
        <begin position="658"/>
        <end position="742"/>
    </location>
</feature>
<feature type="compositionally biased region" description="Low complexity" evidence="2">
    <location>
        <begin position="605"/>
        <end position="622"/>
    </location>
</feature>
<dbReference type="AlphaFoldDB" id="A0A1D3D7X2"/>
<reference evidence="3 4" key="1">
    <citation type="journal article" date="2016" name="BMC Genomics">
        <title>Comparative genomics reveals Cyclospora cayetanensis possesses coccidia-like metabolism and invasion components but unique surface antigens.</title>
        <authorList>
            <person name="Liu S."/>
            <person name="Wang L."/>
            <person name="Zheng H."/>
            <person name="Xu Z."/>
            <person name="Roellig D.M."/>
            <person name="Li N."/>
            <person name="Frace M.A."/>
            <person name="Tang K."/>
            <person name="Arrowood M.J."/>
            <person name="Moss D.M."/>
            <person name="Zhang L."/>
            <person name="Feng Y."/>
            <person name="Xiao L."/>
        </authorList>
    </citation>
    <scope>NUCLEOTIDE SEQUENCE [LARGE SCALE GENOMIC DNA]</scope>
    <source>
        <strain evidence="3 4">CHN_HEN01</strain>
    </source>
</reference>
<evidence type="ECO:0000313" key="4">
    <source>
        <dbReference type="Proteomes" id="UP000095192"/>
    </source>
</evidence>
<feature type="compositionally biased region" description="Low complexity" evidence="2">
    <location>
        <begin position="274"/>
        <end position="287"/>
    </location>
</feature>
<feature type="compositionally biased region" description="Basic and acidic residues" evidence="2">
    <location>
        <begin position="593"/>
        <end position="603"/>
    </location>
</feature>
<feature type="region of interest" description="Disordered" evidence="2">
    <location>
        <begin position="589"/>
        <end position="623"/>
    </location>
</feature>
<feature type="region of interest" description="Disordered" evidence="2">
    <location>
        <begin position="545"/>
        <end position="577"/>
    </location>
</feature>
<feature type="compositionally biased region" description="Polar residues" evidence="2">
    <location>
        <begin position="563"/>
        <end position="575"/>
    </location>
</feature>
<protein>
    <submittedName>
        <fullName evidence="3">Enterophilin-2L</fullName>
    </submittedName>
</protein>
<dbReference type="VEuPathDB" id="ToxoDB:cyc_03958"/>
<feature type="compositionally biased region" description="Basic and acidic residues" evidence="2">
    <location>
        <begin position="691"/>
        <end position="709"/>
    </location>
</feature>
<accession>A0A1D3D7X2</accession>
<feature type="region of interest" description="Disordered" evidence="2">
    <location>
        <begin position="1"/>
        <end position="73"/>
    </location>
</feature>
<gene>
    <name evidence="3" type="ORF">cyc_03958</name>
</gene>
<feature type="coiled-coil region" evidence="1">
    <location>
        <begin position="301"/>
        <end position="332"/>
    </location>
</feature>
<dbReference type="InParanoid" id="A0A1D3D7X2"/>
<sequence length="742" mass="80466">MEDLSASRAPSPLEHEEEGGDLIPPSLLYDSPSNARARVESPSSRLPVSGTPETKQPFTPHQQMLRQKAELHAWPGAVRRPSYAAARPYSGVHQSSSIRQGSRGQMMAALHQASDSEDYSSFSGSEEGPQHRLHRPRQHGGNLHPPSMQRRQGWTPRRSSASSDTTSVSSAGSAREQSPVGPMGLPTSSDSDSEADPSRGQLASWRQVLVQRQRAMELHMRQEKAAARQQSRKVGGGAQNSGSPGDATAAAEGVKPLSKRGKAKASKRKSSKEAPSQAAGAAASAPAGQDVWANVAASDFLLAQQQQLLASQRELQQTKEALKQEKETKKTEDALTCRTAAEMRLQQQQESLEAIVKLQEETQKTRQEEKEKYSAEKEQLQIRIKDLEEDLAFARDQLLVARESLIAARQKQQAATEAHEQDLKALQSYRKANEALKQDLKYVKTLNLSLSEKAHRLEAGGSQGPSGATEGVISTHPCKPSPRAELRGAGAATQPQQQQRIPSDMYSEAPSSAVSAFPLSSDAQGTRLLQLEALQQQLRERLAEDTPIYAPRSQDAPWGSDTPKVTSPTESQFTSLVRKPPQPQLLNLQQEPHQQDAQHERKSSAPRPAAASSAAAGCGSARDSVRRQWLLQRVARISRLQGLEQVHQKMNALSPALISLSRSRKPTQAETPNSSSKTPSDSAVAAATHETPPDRRAAKPQHEQKRREGANSSGTSQIASQGTTDQGMAHYSEGESPPPGLA</sequence>
<feature type="coiled-coil region" evidence="1">
    <location>
        <begin position="358"/>
        <end position="404"/>
    </location>
</feature>
<proteinExistence type="predicted"/>
<feature type="compositionally biased region" description="Basic residues" evidence="2">
    <location>
        <begin position="257"/>
        <end position="270"/>
    </location>
</feature>
<dbReference type="EMBL" id="JROU02000350">
    <property type="protein sequence ID" value="OEH79543.1"/>
    <property type="molecule type" value="Genomic_DNA"/>
</dbReference>
<feature type="compositionally biased region" description="Low complexity" evidence="2">
    <location>
        <begin position="159"/>
        <end position="174"/>
    </location>
</feature>
<feature type="compositionally biased region" description="Polar residues" evidence="2">
    <location>
        <begin position="41"/>
        <end position="65"/>
    </location>
</feature>
<evidence type="ECO:0000313" key="3">
    <source>
        <dbReference type="EMBL" id="OEH79543.1"/>
    </source>
</evidence>
<keyword evidence="4" id="KW-1185">Reference proteome</keyword>
<dbReference type="Proteomes" id="UP000095192">
    <property type="component" value="Unassembled WGS sequence"/>
</dbReference>